<reference evidence="2 3" key="1">
    <citation type="submission" date="2020-08" db="EMBL/GenBank/DDBJ databases">
        <title>Plant Genome Project.</title>
        <authorList>
            <person name="Zhang R.-G."/>
        </authorList>
    </citation>
    <scope>NUCLEOTIDE SEQUENCE [LARGE SCALE GENOMIC DNA]</scope>
    <source>
        <tissue evidence="2">Rhizome</tissue>
    </source>
</reference>
<name>A0A8J5LJL3_ZINOF</name>
<evidence type="ECO:0000313" key="3">
    <source>
        <dbReference type="Proteomes" id="UP000734854"/>
    </source>
</evidence>
<dbReference type="InterPro" id="IPR029054">
    <property type="entry name" value="dUTPase-like"/>
</dbReference>
<sequence>MVGVISPRMGMTRSYTSNKTSAYPSCSLLSIITDPNLAEGKEAAVSPRAHLCEHHQEGTARFKKFMSNYIITRNTASYRNAISTIDQLEALPVGFAKPSNYQGSPSISVIIKQNNTQIQLLVQIAESLREIQTNLKAVGKRGAATSLLGDLIEKLKNLSLGPLKTREKQGSLRAQLQLSMQERASLVPTEVLYHSRRDDDNHRVYVHRSEEDVLVADGNQAHRSFIQEESFNQLQRSNMQYIHLGILQVRIQILHRQREGTMALIVFRDNRWQRDQAILATMEVDLTQGSQMVYVIPKIMLTIGDFFRNIQISILIRGYEAWKNGEANLLITRGLVGRLSNTLNVGFAYKIQAVVDYLTMHGVKALPGRSLSTQKLQGLNSVIKPTQVIIPMQPSEVNSNNLMDGRISLSFNNYIAAQSARQAIYNERDEELQSQNDEIIAVLIERENGIFEEVDIPTNPDREETDYPYLLVHKLSSNAIIPTRQSTGATGLDLATSEDCVIPPRGRGLIPTGISMEIHS</sequence>
<dbReference type="Gene3D" id="2.70.40.10">
    <property type="match status" value="1"/>
</dbReference>
<organism evidence="2 3">
    <name type="scientific">Zingiber officinale</name>
    <name type="common">Ginger</name>
    <name type="synonym">Amomum zingiber</name>
    <dbReference type="NCBI Taxonomy" id="94328"/>
    <lineage>
        <taxon>Eukaryota</taxon>
        <taxon>Viridiplantae</taxon>
        <taxon>Streptophyta</taxon>
        <taxon>Embryophyta</taxon>
        <taxon>Tracheophyta</taxon>
        <taxon>Spermatophyta</taxon>
        <taxon>Magnoliopsida</taxon>
        <taxon>Liliopsida</taxon>
        <taxon>Zingiberales</taxon>
        <taxon>Zingiberaceae</taxon>
        <taxon>Zingiber</taxon>
    </lineage>
</organism>
<dbReference type="EMBL" id="JACMSC010000003">
    <property type="protein sequence ID" value="KAG6527611.1"/>
    <property type="molecule type" value="Genomic_DNA"/>
</dbReference>
<comment type="caution">
    <text evidence="2">The sequence shown here is derived from an EMBL/GenBank/DDBJ whole genome shotgun (WGS) entry which is preliminary data.</text>
</comment>
<dbReference type="SUPFAM" id="SSF51283">
    <property type="entry name" value="dUTPase-like"/>
    <property type="match status" value="1"/>
</dbReference>
<gene>
    <name evidence="2" type="ORF">ZIOFF_009734</name>
</gene>
<dbReference type="Pfam" id="PF01107">
    <property type="entry name" value="MP"/>
    <property type="match status" value="1"/>
</dbReference>
<keyword evidence="3" id="KW-1185">Reference proteome</keyword>
<dbReference type="Pfam" id="PF00692">
    <property type="entry name" value="dUTPase"/>
    <property type="match status" value="1"/>
</dbReference>
<protein>
    <recommendedName>
        <fullName evidence="1">dUTPase-like domain-containing protein</fullName>
    </recommendedName>
</protein>
<dbReference type="AlphaFoldDB" id="A0A8J5LJL3"/>
<accession>A0A8J5LJL3</accession>
<proteinExistence type="predicted"/>
<feature type="domain" description="dUTPase-like" evidence="1">
    <location>
        <begin position="478"/>
        <end position="518"/>
    </location>
</feature>
<dbReference type="InterPro" id="IPR036157">
    <property type="entry name" value="dUTPase-like_sf"/>
</dbReference>
<dbReference type="InterPro" id="IPR028919">
    <property type="entry name" value="Viral_movement"/>
</dbReference>
<dbReference type="Proteomes" id="UP000734854">
    <property type="component" value="Unassembled WGS sequence"/>
</dbReference>
<evidence type="ECO:0000259" key="1">
    <source>
        <dbReference type="Pfam" id="PF00692"/>
    </source>
</evidence>
<evidence type="ECO:0000313" key="2">
    <source>
        <dbReference type="EMBL" id="KAG6527611.1"/>
    </source>
</evidence>